<dbReference type="EMBL" id="CP069102">
    <property type="protein sequence ID" value="QSS50091.1"/>
    <property type="molecule type" value="Genomic_DNA"/>
</dbReference>
<evidence type="ECO:0000313" key="2">
    <source>
        <dbReference type="EMBL" id="QSS50091.1"/>
    </source>
</evidence>
<reference evidence="2" key="1">
    <citation type="submission" date="2021-01" db="EMBL/GenBank/DDBJ databases">
        <title>Chromosome-level genome assembly of a human fungal pathogen reveals clustering of transcriptionally co-regulated genes.</title>
        <authorList>
            <person name="Voorhies M."/>
            <person name="Cohen S."/>
            <person name="Shea T.P."/>
            <person name="Petrus S."/>
            <person name="Munoz J.F."/>
            <person name="Poplawski S."/>
            <person name="Goldman W.E."/>
            <person name="Michael T."/>
            <person name="Cuomo C.A."/>
            <person name="Sil A."/>
            <person name="Beyhan S."/>
        </authorList>
    </citation>
    <scope>NUCLEOTIDE SEQUENCE</scope>
    <source>
        <strain evidence="2">H88</strain>
    </source>
</reference>
<proteinExistence type="predicted"/>
<sequence length="80" mass="8927">MLSIPDDEMESRVQNHRLRHHHDPPGGIDQDHGHPRLLQDAEIKERHTQGLEDNPPGAESAAPEIQALPSPCLFKAAKKN</sequence>
<gene>
    <name evidence="2" type="ORF">I7I53_10654</name>
</gene>
<dbReference type="VEuPathDB" id="FungiDB:I7I53_10654"/>
<accession>A0A8A1L925</accession>
<evidence type="ECO:0000256" key="1">
    <source>
        <dbReference type="SAM" id="MobiDB-lite"/>
    </source>
</evidence>
<protein>
    <submittedName>
        <fullName evidence="2">Uncharacterized protein</fullName>
    </submittedName>
</protein>
<name>A0A8A1L925_AJEC8</name>
<dbReference type="Proteomes" id="UP000663419">
    <property type="component" value="Chromosome 1"/>
</dbReference>
<evidence type="ECO:0000313" key="3">
    <source>
        <dbReference type="Proteomes" id="UP000663419"/>
    </source>
</evidence>
<organism evidence="2 3">
    <name type="scientific">Ajellomyces capsulatus (strain H88)</name>
    <name type="common">Darling's disease fungus</name>
    <name type="synonym">Histoplasma capsulatum</name>
    <dbReference type="NCBI Taxonomy" id="544711"/>
    <lineage>
        <taxon>Eukaryota</taxon>
        <taxon>Fungi</taxon>
        <taxon>Dikarya</taxon>
        <taxon>Ascomycota</taxon>
        <taxon>Pezizomycotina</taxon>
        <taxon>Eurotiomycetes</taxon>
        <taxon>Eurotiomycetidae</taxon>
        <taxon>Onygenales</taxon>
        <taxon>Ajellomycetaceae</taxon>
        <taxon>Histoplasma</taxon>
    </lineage>
</organism>
<dbReference type="AlphaFoldDB" id="A0A8A1L925"/>
<feature type="compositionally biased region" description="Basic and acidic residues" evidence="1">
    <location>
        <begin position="29"/>
        <end position="50"/>
    </location>
</feature>
<feature type="region of interest" description="Disordered" evidence="1">
    <location>
        <begin position="1"/>
        <end position="80"/>
    </location>
</feature>